<gene>
    <name evidence="1" type="ORF">ABRZ09_06665</name>
</gene>
<sequence length="302" mass="34084">MTNRIAYALHLDGWSAEERNIEVLTSNARRVLPGEFERNMEGNIYCPVCFTNLSRSPKDKDVFSNNRAARFNHIPRFKDVPCGLRTKQATGKTYHNIELARQAIDNDELAVIDSFMARPPVQAIPNDQGVYDDLVEDTDGPITDAPIGRHLGETFRVPSKITTIAGICRNFDRNLYKYYVMPGSQAAILLQLLLTDIRTVTGEDPTPRLYWGEVKSSSAMGGNPHNLRMTELYCNKGVKDFNIKAIREDQERKGIDDQSVGRIILFWGSITESGIGLCLNRPDWGEYSLLPRAYEALIRDAQ</sequence>
<organism evidence="1">
    <name type="scientific">Castellaniella ginsengisoli</name>
    <dbReference type="NCBI Taxonomy" id="546114"/>
    <lineage>
        <taxon>Bacteria</taxon>
        <taxon>Pseudomonadati</taxon>
        <taxon>Pseudomonadota</taxon>
        <taxon>Betaproteobacteria</taxon>
        <taxon>Burkholderiales</taxon>
        <taxon>Alcaligenaceae</taxon>
        <taxon>Castellaniella</taxon>
    </lineage>
</organism>
<proteinExistence type="predicted"/>
<protein>
    <recommendedName>
        <fullName evidence="2">Restriction endonuclease</fullName>
    </recommendedName>
</protein>
<dbReference type="AlphaFoldDB" id="A0AB39DBJ0"/>
<reference evidence="1" key="1">
    <citation type="submission" date="2024-05" db="EMBL/GenBank/DDBJ databases">
        <authorList>
            <person name="Luo Y.-C."/>
            <person name="Nicholds J."/>
            <person name="Mortimer T."/>
            <person name="Maboni G."/>
        </authorList>
    </citation>
    <scope>NUCLEOTIDE SEQUENCE</scope>
    <source>
        <strain evidence="1">151108</strain>
    </source>
</reference>
<evidence type="ECO:0008006" key="2">
    <source>
        <dbReference type="Google" id="ProtNLM"/>
    </source>
</evidence>
<dbReference type="EMBL" id="CP158255">
    <property type="protein sequence ID" value="XDJ51515.1"/>
    <property type="molecule type" value="Genomic_DNA"/>
</dbReference>
<name>A0AB39DBJ0_9BURK</name>
<evidence type="ECO:0000313" key="1">
    <source>
        <dbReference type="EMBL" id="XDJ51515.1"/>
    </source>
</evidence>
<accession>A0AB39DBJ0</accession>
<dbReference type="RefSeq" id="WP_368647549.1">
    <property type="nucleotide sequence ID" value="NZ_CP158255.1"/>
</dbReference>